<sequence>MTYLKAWASDTSKAGNPVLMSLIVGIGLPMLLHALFAKQLNDFCDYPHVTRQ</sequence>
<reference evidence="3" key="1">
    <citation type="submission" date="2015-03" db="EMBL/GenBank/DDBJ databases">
        <authorList>
            <consortium name="Pathogen Informatics"/>
        </authorList>
    </citation>
    <scope>NUCLEOTIDE SEQUENCE [LARGE SCALE GENOMIC DNA]</scope>
    <source>
        <strain evidence="3">R148</strain>
    </source>
</reference>
<keyword evidence="1" id="KW-0472">Membrane</keyword>
<evidence type="ECO:0000256" key="1">
    <source>
        <dbReference type="SAM" id="Phobius"/>
    </source>
</evidence>
<dbReference type="EMBL" id="CWJI01000019">
    <property type="protein sequence ID" value="CRY56954.1"/>
    <property type="molecule type" value="Genomic_DNA"/>
</dbReference>
<protein>
    <submittedName>
        <fullName evidence="2">Uncharacterized protein</fullName>
    </submittedName>
</protein>
<keyword evidence="1" id="KW-1133">Transmembrane helix</keyword>
<feature type="transmembrane region" description="Helical" evidence="1">
    <location>
        <begin position="18"/>
        <end position="37"/>
    </location>
</feature>
<accession>A0A0H5M0F0</accession>
<organism evidence="2 3">
    <name type="scientific">Yersinia intermedia</name>
    <dbReference type="NCBI Taxonomy" id="631"/>
    <lineage>
        <taxon>Bacteria</taxon>
        <taxon>Pseudomonadati</taxon>
        <taxon>Pseudomonadota</taxon>
        <taxon>Gammaproteobacteria</taxon>
        <taxon>Enterobacterales</taxon>
        <taxon>Yersiniaceae</taxon>
        <taxon>Yersinia</taxon>
    </lineage>
</organism>
<name>A0A0H5M0F0_YERIN</name>
<evidence type="ECO:0000313" key="2">
    <source>
        <dbReference type="EMBL" id="CRY56954.1"/>
    </source>
</evidence>
<dbReference type="Proteomes" id="UP000043316">
    <property type="component" value="Unassembled WGS sequence"/>
</dbReference>
<dbReference type="AlphaFoldDB" id="A0A0H5M0F0"/>
<proteinExistence type="predicted"/>
<gene>
    <name evidence="2" type="ORF">ERS008476_04001</name>
</gene>
<evidence type="ECO:0000313" key="3">
    <source>
        <dbReference type="Proteomes" id="UP000043316"/>
    </source>
</evidence>
<keyword evidence="1" id="KW-0812">Transmembrane</keyword>